<dbReference type="Pfam" id="PF13873">
    <property type="entry name" value="Myb_DNA-bind_5"/>
    <property type="match status" value="2"/>
</dbReference>
<gene>
    <name evidence="9" type="ORF">SFRICE_007580</name>
</gene>
<evidence type="ECO:0000256" key="7">
    <source>
        <dbReference type="SAM" id="MobiDB-lite"/>
    </source>
</evidence>
<dbReference type="InterPro" id="IPR001005">
    <property type="entry name" value="SANT/Myb"/>
</dbReference>
<dbReference type="AlphaFoldDB" id="A0A2H1WXE4"/>
<dbReference type="InterPro" id="IPR028002">
    <property type="entry name" value="Myb_DNA-bind_5"/>
</dbReference>
<evidence type="ECO:0000259" key="8">
    <source>
        <dbReference type="SMART" id="SM00717"/>
    </source>
</evidence>
<comment type="subunit">
    <text evidence="1">Self-associates forming complexes of several hundred monomers.</text>
</comment>
<dbReference type="SMART" id="SM00717">
    <property type="entry name" value="SANT"/>
    <property type="match status" value="2"/>
</dbReference>
<feature type="compositionally biased region" description="Polar residues" evidence="7">
    <location>
        <begin position="302"/>
        <end position="311"/>
    </location>
</feature>
<evidence type="ECO:0000256" key="3">
    <source>
        <dbReference type="ARBA" id="ARBA00023015"/>
    </source>
</evidence>
<accession>A0A2H1WXE4</accession>
<evidence type="ECO:0000256" key="4">
    <source>
        <dbReference type="ARBA" id="ARBA00023163"/>
    </source>
</evidence>
<comment type="function">
    <text evidence="5">Involved in transvection phenomena (= synapsis-dependent gene expression), where the synaptic pairing of chromosomes carrying genes with which zeste interacts influences the expression of these genes. Zeste binds to DNA and stimulates transcription from a nearby promoter.</text>
</comment>
<evidence type="ECO:0000256" key="5">
    <source>
        <dbReference type="ARBA" id="ARBA00025466"/>
    </source>
</evidence>
<protein>
    <recommendedName>
        <fullName evidence="2">Regulatory protein zeste</fullName>
    </recommendedName>
</protein>
<feature type="region of interest" description="Disordered" evidence="7">
    <location>
        <begin position="124"/>
        <end position="170"/>
    </location>
</feature>
<reference evidence="9" key="1">
    <citation type="submission" date="2016-07" db="EMBL/GenBank/DDBJ databases">
        <authorList>
            <person name="Bretaudeau A."/>
        </authorList>
    </citation>
    <scope>NUCLEOTIDE SEQUENCE</scope>
    <source>
        <strain evidence="9">Rice</strain>
        <tissue evidence="9">Whole body</tissue>
    </source>
</reference>
<sequence>MDEERQNEAAVRGLHRHRSPTFSKEEVKALFNIADKYKTIIFNKSTTAVACRAREVAWMKIAKEFNRQSICHKRTADCLRIKWDNMKKRARMAMSKNLMDLGQNEFDEMTSQMVAMMCEVENNTGNVEDPVESGEDLNVSENENPKEPNDGLWDDNEDKDSNDSSIDGGNERFVSRSINFSPDECNLLLQCVRQEKNIVLSKSNTAGFNKMRNRAWERISSSYNKLSPQKRSTKVLRTKFLNMRKMVKSNNIKNYFKEFAKKRQNFEESSSKIKSEPIFECQSSPEAVNDSDLEDQMEADNKSTTSDADVNTTMDPLSTVLNTDLGLSSISQFENKEVVKLKLELLNYKLETAKLKRKRLEDLIQADAAERESKAKESALRLRAARLEAVAAEMKFPPSHPALSYTAEETRAQHYLHQYHTS</sequence>
<feature type="domain" description="Myb-like" evidence="8">
    <location>
        <begin position="18"/>
        <end position="89"/>
    </location>
</feature>
<dbReference type="PANTHER" id="PTHR21411">
    <property type="entry name" value="APONTIC"/>
    <property type="match status" value="1"/>
</dbReference>
<feature type="coiled-coil region" evidence="6">
    <location>
        <begin position="338"/>
        <end position="370"/>
    </location>
</feature>
<feature type="region of interest" description="Disordered" evidence="7">
    <location>
        <begin position="282"/>
        <end position="311"/>
    </location>
</feature>
<proteinExistence type="predicted"/>
<evidence type="ECO:0000256" key="2">
    <source>
        <dbReference type="ARBA" id="ARBA00016807"/>
    </source>
</evidence>
<name>A0A2H1WXE4_SPOFR</name>
<dbReference type="PANTHER" id="PTHR21411:SF0">
    <property type="entry name" value="REGULATORY PROTEIN ZESTE"/>
    <property type="match status" value="1"/>
</dbReference>
<evidence type="ECO:0000313" key="9">
    <source>
        <dbReference type="EMBL" id="SOQ57733.1"/>
    </source>
</evidence>
<dbReference type="EMBL" id="ODYU01011788">
    <property type="protein sequence ID" value="SOQ57733.1"/>
    <property type="molecule type" value="Genomic_DNA"/>
</dbReference>
<keyword evidence="4" id="KW-0804">Transcription</keyword>
<keyword evidence="6" id="KW-0175">Coiled coil</keyword>
<organism evidence="9">
    <name type="scientific">Spodoptera frugiperda</name>
    <name type="common">Fall armyworm</name>
    <dbReference type="NCBI Taxonomy" id="7108"/>
    <lineage>
        <taxon>Eukaryota</taxon>
        <taxon>Metazoa</taxon>
        <taxon>Ecdysozoa</taxon>
        <taxon>Arthropoda</taxon>
        <taxon>Hexapoda</taxon>
        <taxon>Insecta</taxon>
        <taxon>Pterygota</taxon>
        <taxon>Neoptera</taxon>
        <taxon>Endopterygota</taxon>
        <taxon>Lepidoptera</taxon>
        <taxon>Glossata</taxon>
        <taxon>Ditrysia</taxon>
        <taxon>Noctuoidea</taxon>
        <taxon>Noctuidae</taxon>
        <taxon>Amphipyrinae</taxon>
        <taxon>Spodoptera</taxon>
    </lineage>
</organism>
<evidence type="ECO:0000256" key="6">
    <source>
        <dbReference type="SAM" id="Coils"/>
    </source>
</evidence>
<feature type="domain" description="Myb-like" evidence="8">
    <location>
        <begin position="176"/>
        <end position="246"/>
    </location>
</feature>
<evidence type="ECO:0000256" key="1">
    <source>
        <dbReference type="ARBA" id="ARBA00011764"/>
    </source>
</evidence>
<keyword evidence="3" id="KW-0805">Transcription regulation</keyword>
<feature type="compositionally biased region" description="Acidic residues" evidence="7">
    <location>
        <begin position="289"/>
        <end position="298"/>
    </location>
</feature>